<evidence type="ECO:0000256" key="7">
    <source>
        <dbReference type="ARBA" id="ARBA00023136"/>
    </source>
</evidence>
<keyword evidence="4" id="KW-0997">Cell inner membrane</keyword>
<evidence type="ECO:0000313" key="10">
    <source>
        <dbReference type="Proteomes" id="UP000229329"/>
    </source>
</evidence>
<keyword evidence="6 8" id="KW-1133">Transmembrane helix</keyword>
<dbReference type="Pfam" id="PF05128">
    <property type="entry name" value="DUF697"/>
    <property type="match status" value="1"/>
</dbReference>
<protein>
    <recommendedName>
        <fullName evidence="8">UPF0283 membrane protein CVP05_11080</fullName>
    </recommendedName>
</protein>
<dbReference type="AlphaFoldDB" id="A0A2M8S0B7"/>
<reference evidence="9 10" key="1">
    <citation type="submission" date="2017-11" db="EMBL/GenBank/DDBJ databases">
        <title>Reclassification of Bisgaard taxon 7 as Conservatibacter flavescens gen. nov., sp. nov.</title>
        <authorList>
            <person name="Christensen H."/>
        </authorList>
    </citation>
    <scope>NUCLEOTIDE SEQUENCE [LARGE SCALE GENOMIC DNA]</scope>
    <source>
        <strain evidence="9 10">7_4</strain>
    </source>
</reference>
<evidence type="ECO:0000256" key="3">
    <source>
        <dbReference type="ARBA" id="ARBA00022475"/>
    </source>
</evidence>
<evidence type="ECO:0000256" key="2">
    <source>
        <dbReference type="ARBA" id="ARBA00008255"/>
    </source>
</evidence>
<evidence type="ECO:0000256" key="4">
    <source>
        <dbReference type="ARBA" id="ARBA00022519"/>
    </source>
</evidence>
<proteinExistence type="inferred from homology"/>
<comment type="subcellular location">
    <subcellularLocation>
        <location evidence="1">Cell inner membrane</location>
        <topology evidence="1">Multi-pass membrane protein</topology>
    </subcellularLocation>
    <subcellularLocation>
        <location evidence="8">Cell membrane</location>
        <topology evidence="8">Multi-pass membrane protein</topology>
    </subcellularLocation>
</comment>
<keyword evidence="3 8" id="KW-1003">Cell membrane</keyword>
<feature type="transmembrane region" description="Helical" evidence="8">
    <location>
        <begin position="216"/>
        <end position="238"/>
    </location>
</feature>
<dbReference type="EMBL" id="PHHA01000028">
    <property type="protein sequence ID" value="PJG84556.1"/>
    <property type="molecule type" value="Genomic_DNA"/>
</dbReference>
<evidence type="ECO:0000313" key="9">
    <source>
        <dbReference type="EMBL" id="PJG84556.1"/>
    </source>
</evidence>
<accession>A0A2M8S0B7</accession>
<dbReference type="HAMAP" id="MF_01085">
    <property type="entry name" value="UPF0283"/>
    <property type="match status" value="1"/>
</dbReference>
<dbReference type="OrthoDB" id="958025at2"/>
<evidence type="ECO:0000256" key="1">
    <source>
        <dbReference type="ARBA" id="ARBA00004429"/>
    </source>
</evidence>
<dbReference type="GO" id="GO:0005886">
    <property type="term" value="C:plasma membrane"/>
    <property type="evidence" value="ECO:0007669"/>
    <property type="project" value="UniProtKB-SubCell"/>
</dbReference>
<comment type="similarity">
    <text evidence="2 8">Belongs to the UPF0283 family.</text>
</comment>
<feature type="transmembrane region" description="Helical" evidence="8">
    <location>
        <begin position="97"/>
        <end position="118"/>
    </location>
</feature>
<evidence type="ECO:0000256" key="6">
    <source>
        <dbReference type="ARBA" id="ARBA00022989"/>
    </source>
</evidence>
<dbReference type="PANTHER" id="PTHR39342">
    <property type="entry name" value="UPF0283 MEMBRANE PROTEIN YCJF"/>
    <property type="match status" value="1"/>
</dbReference>
<gene>
    <name evidence="9" type="ORF">CVP05_11080</name>
</gene>
<keyword evidence="5 8" id="KW-0812">Transmembrane</keyword>
<evidence type="ECO:0000256" key="8">
    <source>
        <dbReference type="HAMAP-Rule" id="MF_01085"/>
    </source>
</evidence>
<sequence>MSKQIFNETNDTYDTIDSQHHFKPKQEFSGDETQIEIDPIDSQALEGELLTDKFEQIVKPKPRWWKKVLGFTALLFLAATVAQSIQWVIDTWQQNQWIYFAFSLVGLSVVFVGITAIIKEWRRLVRLKSLAENQQKGNQIFLEANANAALDDSEKGKALCLDIARNMQLNSQHPALVQWQNHLNEAHTAQEVTYLFSEMVLQDRDRQAKKLVSKSAAESAVIVAISPLALVDMFFVAWRNIRMINKIAKIYGIELGYFSRLRLMRMILLNIAFAGATELVHEIGMDWLSQDITAKLSARAAQGIGVGLLTARLGIKTMEFCRPLSFKKDEKPRLSIVHRELLNTIKTTILTGSKIKEKDVL</sequence>
<dbReference type="RefSeq" id="WP_100289634.1">
    <property type="nucleotide sequence ID" value="NZ_PHHA01000028.1"/>
</dbReference>
<dbReference type="Proteomes" id="UP000229329">
    <property type="component" value="Unassembled WGS sequence"/>
</dbReference>
<evidence type="ECO:0000256" key="5">
    <source>
        <dbReference type="ARBA" id="ARBA00022692"/>
    </source>
</evidence>
<keyword evidence="10" id="KW-1185">Reference proteome</keyword>
<comment type="caution">
    <text evidence="9">The sequence shown here is derived from an EMBL/GenBank/DDBJ whole genome shotgun (WGS) entry which is preliminary data.</text>
</comment>
<dbReference type="NCBIfam" id="TIGR01620">
    <property type="entry name" value="hyp_HI0043"/>
    <property type="match status" value="1"/>
</dbReference>
<name>A0A2M8S0B7_9PAST</name>
<dbReference type="InterPro" id="IPR021147">
    <property type="entry name" value="DUF697"/>
</dbReference>
<dbReference type="PANTHER" id="PTHR39342:SF1">
    <property type="entry name" value="UPF0283 MEMBRANE PROTEIN YCJF"/>
    <property type="match status" value="1"/>
</dbReference>
<dbReference type="InterPro" id="IPR006507">
    <property type="entry name" value="UPF0283"/>
</dbReference>
<organism evidence="9 10">
    <name type="scientific">Conservatibacter flavescens</name>
    <dbReference type="NCBI Taxonomy" id="28161"/>
    <lineage>
        <taxon>Bacteria</taxon>
        <taxon>Pseudomonadati</taxon>
        <taxon>Pseudomonadota</taxon>
        <taxon>Gammaproteobacteria</taxon>
        <taxon>Pasteurellales</taxon>
        <taxon>Pasteurellaceae</taxon>
        <taxon>Conservatibacter</taxon>
    </lineage>
</organism>
<feature type="transmembrane region" description="Helical" evidence="8">
    <location>
        <begin position="68"/>
        <end position="85"/>
    </location>
</feature>
<keyword evidence="7 8" id="KW-0472">Membrane</keyword>